<protein>
    <submittedName>
        <fullName evidence="1">Uncharacterized protein</fullName>
    </submittedName>
</protein>
<evidence type="ECO:0000313" key="2">
    <source>
        <dbReference type="Proteomes" id="UP001239111"/>
    </source>
</evidence>
<evidence type="ECO:0000313" key="1">
    <source>
        <dbReference type="EMBL" id="KAJ8673972.1"/>
    </source>
</evidence>
<proteinExistence type="predicted"/>
<gene>
    <name evidence="1" type="ORF">QAD02_005234</name>
</gene>
<dbReference type="EMBL" id="CM056743">
    <property type="protein sequence ID" value="KAJ8673972.1"/>
    <property type="molecule type" value="Genomic_DNA"/>
</dbReference>
<sequence>MFTPGASRRGGPSPLYMRSQLKISYSAAAKQDVFPKREQGVVMDCAGELTLTDYTVAVGDIVQPKNISHSPRISRNRHIAKHCEKQQTLIDANTDQAQQSGSEEPQVEINGKEGSAVRFENPQRVYDQTVILTDREQGGRGS</sequence>
<accession>A0ACC2NS81</accession>
<comment type="caution">
    <text evidence="1">The sequence shown here is derived from an EMBL/GenBank/DDBJ whole genome shotgun (WGS) entry which is preliminary data.</text>
</comment>
<reference evidence="1" key="1">
    <citation type="submission" date="2023-04" db="EMBL/GenBank/DDBJ databases">
        <title>A chromosome-level genome assembly of the parasitoid wasp Eretmocerus hayati.</title>
        <authorList>
            <person name="Zhong Y."/>
            <person name="Liu S."/>
            <person name="Liu Y."/>
        </authorList>
    </citation>
    <scope>NUCLEOTIDE SEQUENCE</scope>
    <source>
        <strain evidence="1">ZJU_SS_LIU_2023</strain>
    </source>
</reference>
<dbReference type="Proteomes" id="UP001239111">
    <property type="component" value="Chromosome 3"/>
</dbReference>
<keyword evidence="2" id="KW-1185">Reference proteome</keyword>
<organism evidence="1 2">
    <name type="scientific">Eretmocerus hayati</name>
    <dbReference type="NCBI Taxonomy" id="131215"/>
    <lineage>
        <taxon>Eukaryota</taxon>
        <taxon>Metazoa</taxon>
        <taxon>Ecdysozoa</taxon>
        <taxon>Arthropoda</taxon>
        <taxon>Hexapoda</taxon>
        <taxon>Insecta</taxon>
        <taxon>Pterygota</taxon>
        <taxon>Neoptera</taxon>
        <taxon>Endopterygota</taxon>
        <taxon>Hymenoptera</taxon>
        <taxon>Apocrita</taxon>
        <taxon>Proctotrupomorpha</taxon>
        <taxon>Chalcidoidea</taxon>
        <taxon>Aphelinidae</taxon>
        <taxon>Aphelininae</taxon>
        <taxon>Eretmocerus</taxon>
    </lineage>
</organism>
<name>A0ACC2NS81_9HYME</name>